<dbReference type="STRING" id="857566.A0A1E3PQ62"/>
<dbReference type="GO" id="GO:0006888">
    <property type="term" value="P:endoplasmic reticulum to Golgi vesicle-mediated transport"/>
    <property type="evidence" value="ECO:0007669"/>
    <property type="project" value="TreeGrafter"/>
</dbReference>
<dbReference type="PANTHER" id="PTHR10635">
    <property type="entry name" value="COATOMER SUBUNIT BETA"/>
    <property type="match status" value="1"/>
</dbReference>
<dbReference type="GO" id="GO:0006891">
    <property type="term" value="P:intra-Golgi vesicle-mediated transport"/>
    <property type="evidence" value="ECO:0007669"/>
    <property type="project" value="TreeGrafter"/>
</dbReference>
<keyword evidence="6" id="KW-0677">Repeat</keyword>
<evidence type="ECO:0000259" key="16">
    <source>
        <dbReference type="Pfam" id="PF01602"/>
    </source>
</evidence>
<evidence type="ECO:0000256" key="13">
    <source>
        <dbReference type="ARBA" id="ARBA00030841"/>
    </source>
</evidence>
<dbReference type="InterPro" id="IPR011710">
    <property type="entry name" value="Coatomer_bsu_C"/>
</dbReference>
<dbReference type="PIRSF" id="PIRSF005727">
    <property type="entry name" value="Coatomer_beta_subunit"/>
    <property type="match status" value="1"/>
</dbReference>
<comment type="function">
    <text evidence="12 14">The coatomer is a cytosolic protein complex that binds to dilysine motifs and reversibly associates with Golgi non-clathrin-coated vesicles, which further mediate biosynthetic protein transport from the ER, via the Golgi up to the trans Golgi network. Coatomer complex is required for budding from Golgi membranes, and is essential for the retrograde Golgi-to-ER transport of dilysine-tagged proteins.</text>
</comment>
<evidence type="ECO:0000256" key="2">
    <source>
        <dbReference type="ARBA" id="ARBA00011775"/>
    </source>
</evidence>
<organism evidence="19 20">
    <name type="scientific">Nadsonia fulvescens var. elongata DSM 6958</name>
    <dbReference type="NCBI Taxonomy" id="857566"/>
    <lineage>
        <taxon>Eukaryota</taxon>
        <taxon>Fungi</taxon>
        <taxon>Dikarya</taxon>
        <taxon>Ascomycota</taxon>
        <taxon>Saccharomycotina</taxon>
        <taxon>Dipodascomycetes</taxon>
        <taxon>Dipodascales</taxon>
        <taxon>Dipodascales incertae sedis</taxon>
        <taxon>Nadsonia</taxon>
    </lineage>
</organism>
<sequence>MSDSTAYTIVYQPATADKLSVQDFKSLLEKGNDEVKIDTMKKILITMLNGDPMPQLLMHMIRFVLPSKSKELKKLLHFYWEVCPKLEADGKLKQEMILVCNAIRNDLQHPNEYIRGATLRFLCKLKESELLEPLVPSVRTCLEHRHAYVRKNAVFAVYSIHKLSEQLLPDAAELIEAFLANESDSTCKRNAFVSLSNIDRDMAFAYLQRNVANIVDIDELLQLAFIDFIRSDAITNPELKSGYLTLIFDLLEASSNTVVYEATTVLTSLTTSSTAVFAATKKFIEIAVKEPDNNVKIIVLERVKNLHEKNVGVLNDLCLEILLVLSSPDLEVRQKAIDIALDMVTSKNVDDVVKVLRKELAKTLNQSYDKNSEYRQLLIKAIHVCAIKFVEVASSVVDVLLDFISDFNSTAAQDVIRFVKEVIERFPNLRENVLNKLIATMETVKSSTVYRSSLWVIGEYSLSEHDIQNSWRHIRSSLGEVPILSSERKKLNNNSEDSKKDIEPQTHHSRPKILADGTYATEDAITSSKDSDEDIDRLRLRHFILSGNYFVATVLAATLTKLVLRYAELSKDQARTNALRAEAMLIMTSVLRVGKSETVETQIDEDSVDRIMSCIRTLAQPEKTPVQEAYLNDTKQAFKVLVRAKDRERAKINAAEKAKNADDVDDTLAFRQFAKLNKSHEIAATDEDIIDAVSADTFSASSANGLNRVIQLTGFTDSIYAEAVVHVHQYDVVLDVLLVNQTKETLKNLTIEFATLGDLKVVDKPVTQNIAAHAFQTVTSTIKVNSADAGVIFGYITCDGPVANDPRVVILSDIHVDIMDYIKPGKFSEDEFRSMWSELEWENKVNLSIKGMGSLQKFFKYLLKNTNMACLTPGSLKDDSDEDDCQFLSANLHAVSTFNEDALANLSVEKDSLGKITGHVRIRAKSQGLALSLGDKITQLQRDISRTA</sequence>
<comment type="subunit">
    <text evidence="2 14">Oligomeric complex that consists of at least the alpha, beta, beta', gamma, delta, epsilon and zeta subunits.</text>
</comment>
<keyword evidence="9 14" id="KW-0333">Golgi apparatus</keyword>
<evidence type="ECO:0000256" key="9">
    <source>
        <dbReference type="ARBA" id="ARBA00023034"/>
    </source>
</evidence>
<evidence type="ECO:0000313" key="20">
    <source>
        <dbReference type="Proteomes" id="UP000095009"/>
    </source>
</evidence>
<proteinExistence type="predicted"/>
<feature type="domain" description="Clathrin/coatomer adaptor adaptin-like N-terminal" evidence="16">
    <location>
        <begin position="18"/>
        <end position="510"/>
    </location>
</feature>
<dbReference type="Pfam" id="PF07718">
    <property type="entry name" value="Coatamer_beta_C"/>
    <property type="match status" value="1"/>
</dbReference>
<dbReference type="Pfam" id="PF14806">
    <property type="entry name" value="Coatomer_b_Cpla"/>
    <property type="match status" value="1"/>
</dbReference>
<evidence type="ECO:0000256" key="7">
    <source>
        <dbReference type="ARBA" id="ARBA00022892"/>
    </source>
</evidence>
<protein>
    <recommendedName>
        <fullName evidence="3 14">Coatomer subunit beta</fullName>
    </recommendedName>
    <alternativeName>
        <fullName evidence="13 14">Beta-coat protein</fullName>
    </alternativeName>
</protein>
<evidence type="ECO:0000256" key="12">
    <source>
        <dbReference type="ARBA" id="ARBA00025536"/>
    </source>
</evidence>
<dbReference type="GO" id="GO:0005198">
    <property type="term" value="F:structural molecule activity"/>
    <property type="evidence" value="ECO:0007669"/>
    <property type="project" value="InterPro"/>
</dbReference>
<accession>A0A1E3PQ62</accession>
<evidence type="ECO:0000256" key="14">
    <source>
        <dbReference type="PIRNR" id="PIRNR005727"/>
    </source>
</evidence>
<dbReference type="Pfam" id="PF01602">
    <property type="entry name" value="Adaptin_N"/>
    <property type="match status" value="1"/>
</dbReference>
<dbReference type="GO" id="GO:0000139">
    <property type="term" value="C:Golgi membrane"/>
    <property type="evidence" value="ECO:0007669"/>
    <property type="project" value="UniProtKB-SubCell"/>
</dbReference>
<dbReference type="InterPro" id="IPR011989">
    <property type="entry name" value="ARM-like"/>
</dbReference>
<evidence type="ECO:0000256" key="15">
    <source>
        <dbReference type="SAM" id="MobiDB-lite"/>
    </source>
</evidence>
<evidence type="ECO:0000256" key="5">
    <source>
        <dbReference type="ARBA" id="ARBA00022490"/>
    </source>
</evidence>
<feature type="region of interest" description="Disordered" evidence="15">
    <location>
        <begin position="489"/>
        <end position="514"/>
    </location>
</feature>
<dbReference type="InterPro" id="IPR016460">
    <property type="entry name" value="COPB1"/>
</dbReference>
<keyword evidence="7 14" id="KW-0931">ER-Golgi transport</keyword>
<feature type="compositionally biased region" description="Basic and acidic residues" evidence="15">
    <location>
        <begin position="489"/>
        <end position="506"/>
    </location>
</feature>
<dbReference type="FunFam" id="1.25.10.10:FF:000444">
    <property type="entry name" value="Coatomer subunit beta"/>
    <property type="match status" value="1"/>
</dbReference>
<dbReference type="GO" id="GO:0006886">
    <property type="term" value="P:intracellular protein transport"/>
    <property type="evidence" value="ECO:0007669"/>
    <property type="project" value="InterPro"/>
</dbReference>
<dbReference type="AlphaFoldDB" id="A0A1E3PQ62"/>
<keyword evidence="11 14" id="KW-0968">Cytoplasmic vesicle</keyword>
<dbReference type="Proteomes" id="UP000095009">
    <property type="component" value="Unassembled WGS sequence"/>
</dbReference>
<dbReference type="OrthoDB" id="10261439at2759"/>
<evidence type="ECO:0000256" key="1">
    <source>
        <dbReference type="ARBA" id="ARBA00004255"/>
    </source>
</evidence>
<evidence type="ECO:0000256" key="6">
    <source>
        <dbReference type="ARBA" id="ARBA00022737"/>
    </source>
</evidence>
<dbReference type="InterPro" id="IPR002553">
    <property type="entry name" value="Clathrin/coatomer_adapt-like_N"/>
</dbReference>
<evidence type="ECO:0000313" key="19">
    <source>
        <dbReference type="EMBL" id="ODQ67583.1"/>
    </source>
</evidence>
<keyword evidence="20" id="KW-1185">Reference proteome</keyword>
<evidence type="ECO:0000259" key="18">
    <source>
        <dbReference type="Pfam" id="PF14806"/>
    </source>
</evidence>
<keyword evidence="10 14" id="KW-0472">Membrane</keyword>
<evidence type="ECO:0000256" key="11">
    <source>
        <dbReference type="ARBA" id="ARBA00023329"/>
    </source>
</evidence>
<keyword evidence="8 14" id="KW-0653">Protein transport</keyword>
<evidence type="ECO:0000256" key="10">
    <source>
        <dbReference type="ARBA" id="ARBA00023136"/>
    </source>
</evidence>
<dbReference type="InterPro" id="IPR016024">
    <property type="entry name" value="ARM-type_fold"/>
</dbReference>
<dbReference type="EMBL" id="KV454407">
    <property type="protein sequence ID" value="ODQ67583.1"/>
    <property type="molecule type" value="Genomic_DNA"/>
</dbReference>
<name>A0A1E3PQ62_9ASCO</name>
<keyword evidence="5 14" id="KW-0963">Cytoplasm</keyword>
<keyword evidence="4 14" id="KW-0813">Transport</keyword>
<dbReference type="SUPFAM" id="SSF48371">
    <property type="entry name" value="ARM repeat"/>
    <property type="match status" value="1"/>
</dbReference>
<feature type="domain" description="Coatomer beta subunit C-terminal" evidence="17">
    <location>
        <begin position="664"/>
        <end position="799"/>
    </location>
</feature>
<evidence type="ECO:0000259" key="17">
    <source>
        <dbReference type="Pfam" id="PF07718"/>
    </source>
</evidence>
<reference evidence="19 20" key="1">
    <citation type="journal article" date="2016" name="Proc. Natl. Acad. Sci. U.S.A.">
        <title>Comparative genomics of biotechnologically important yeasts.</title>
        <authorList>
            <person name="Riley R."/>
            <person name="Haridas S."/>
            <person name="Wolfe K.H."/>
            <person name="Lopes M.R."/>
            <person name="Hittinger C.T."/>
            <person name="Goeker M."/>
            <person name="Salamov A.A."/>
            <person name="Wisecaver J.H."/>
            <person name="Long T.M."/>
            <person name="Calvey C.H."/>
            <person name="Aerts A.L."/>
            <person name="Barry K.W."/>
            <person name="Choi C."/>
            <person name="Clum A."/>
            <person name="Coughlan A.Y."/>
            <person name="Deshpande S."/>
            <person name="Douglass A.P."/>
            <person name="Hanson S.J."/>
            <person name="Klenk H.-P."/>
            <person name="LaButti K.M."/>
            <person name="Lapidus A."/>
            <person name="Lindquist E.A."/>
            <person name="Lipzen A.M."/>
            <person name="Meier-Kolthoff J.P."/>
            <person name="Ohm R.A."/>
            <person name="Otillar R.P."/>
            <person name="Pangilinan J.L."/>
            <person name="Peng Y."/>
            <person name="Rokas A."/>
            <person name="Rosa C.A."/>
            <person name="Scheuner C."/>
            <person name="Sibirny A.A."/>
            <person name="Slot J.C."/>
            <person name="Stielow J.B."/>
            <person name="Sun H."/>
            <person name="Kurtzman C.P."/>
            <person name="Blackwell M."/>
            <person name="Grigoriev I.V."/>
            <person name="Jeffries T.W."/>
        </authorList>
    </citation>
    <scope>NUCLEOTIDE SEQUENCE [LARGE SCALE GENOMIC DNA]</scope>
    <source>
        <strain evidence="19 20">DSM 6958</strain>
    </source>
</reference>
<dbReference type="GO" id="GO:0030126">
    <property type="term" value="C:COPI vesicle coat"/>
    <property type="evidence" value="ECO:0007669"/>
    <property type="project" value="InterPro"/>
</dbReference>
<evidence type="ECO:0000256" key="4">
    <source>
        <dbReference type="ARBA" id="ARBA00022448"/>
    </source>
</evidence>
<evidence type="ECO:0000256" key="3">
    <source>
        <dbReference type="ARBA" id="ARBA00017024"/>
    </source>
</evidence>
<comment type="subcellular location">
    <subcellularLocation>
        <location evidence="14">Cytoplasm</location>
    </subcellularLocation>
    <subcellularLocation>
        <location evidence="1 14">Golgi apparatus membrane</location>
        <topology evidence="1 14">Peripheral membrane protein</topology>
        <orientation evidence="1 14">Cytoplasmic side</orientation>
    </subcellularLocation>
    <subcellularLocation>
        <location evidence="14">Cytoplasmic vesicle</location>
        <location evidence="14">COPI-coated vesicle membrane</location>
        <topology evidence="14">Peripheral membrane protein</topology>
        <orientation evidence="14">Cytoplasmic side</orientation>
    </subcellularLocation>
</comment>
<dbReference type="Gene3D" id="1.25.10.10">
    <property type="entry name" value="Leucine-rich Repeat Variant"/>
    <property type="match status" value="1"/>
</dbReference>
<feature type="domain" description="Coatomer beta subunit appendage platform" evidence="18">
    <location>
        <begin position="807"/>
        <end position="937"/>
    </location>
</feature>
<dbReference type="PANTHER" id="PTHR10635:SF0">
    <property type="entry name" value="COATOMER SUBUNIT BETA"/>
    <property type="match status" value="1"/>
</dbReference>
<evidence type="ECO:0000256" key="8">
    <source>
        <dbReference type="ARBA" id="ARBA00022927"/>
    </source>
</evidence>
<dbReference type="InterPro" id="IPR029446">
    <property type="entry name" value="COPB1_appendage_platform_dom"/>
</dbReference>
<gene>
    <name evidence="19" type="ORF">NADFUDRAFT_22339</name>
</gene>